<proteinExistence type="predicted"/>
<accession>A0AC11ER47</accession>
<name>A0AC11ER47_SHEEP</name>
<dbReference type="Ensembl" id="ENSOART00020042967.1">
    <property type="protein sequence ID" value="ENSOARP00020061810.1"/>
    <property type="gene ID" value="ENSOARG00020027367.1"/>
</dbReference>
<reference evidence="1" key="1">
    <citation type="submission" date="2020-11" db="EMBL/GenBank/DDBJ databases">
        <authorList>
            <person name="Davenport K.M."/>
            <person name="Bickhart D.M."/>
            <person name="Smith T.P.L."/>
            <person name="Murdoch B.M."/>
            <person name="Rosen B.D."/>
        </authorList>
    </citation>
    <scope>NUCLEOTIDE SEQUENCE [LARGE SCALE GENOMIC DNA]</scope>
    <source>
        <strain evidence="1">OAR_USU_Benz2616</strain>
    </source>
</reference>
<sequence length="594" mass="63676">MSALPGARFSPGEGSILLDDVKCTGSESSLAQCPHSGWFTHNCGHHEDAGVVCSDSAAAGNPVTSTPGEESHVYQLIASATEMITSPVPASVSATDLVLTTGIIPTSAEVTPSPASLSIAVTTSTASLSASVTSTPDLSSTSADMTSPSDVFSASAEVDTPSDMTPTSSEAPSSPATDLVSTEWTSSPVSVSVDEEMTPLPDLPLRLVGGRGRCEGRVEVRHEGVWGTVCDDHWSIRDARVVCRVLGCGRALGALGRSRFGPGSGPILLDDVRCAGTEDALGRCAHAGWARHNCQHWEDASVVCAGAADSVVPKDNAQLSCWPHLFQVIIDRGYLRRLGYSSWDIHLNDELCRPRVTGRYLIFSVPYGHCGTVRQESHGSLSYSNSVRGRTRGHPGRVFLRHRVPQLKFTCRVDGPSAVEVVPGENAGYDMSISFLELPLSQHGGNTGPHYASQKKEVFLQATLHSLNPSLRLFVDTCVASPDPSDFTTVKYDLIKQGCIKDNTYINLHSQQKNVAQFKFNIFSILTSYDVIYLQCKVTICKVGDHSSRCSQGCAGRSKRGTGPRKATEEQAEHFRMVGPLEIHKGADQRRTHG</sequence>
<evidence type="ECO:0000313" key="1">
    <source>
        <dbReference type="Ensembl" id="ENSOARP00020061810.1"/>
    </source>
</evidence>
<protein>
    <submittedName>
        <fullName evidence="1">Uncharacterized protein</fullName>
    </submittedName>
</protein>
<reference evidence="1" key="3">
    <citation type="submission" date="2025-09" db="UniProtKB">
        <authorList>
            <consortium name="Ensembl"/>
        </authorList>
    </citation>
    <scope>IDENTIFICATION</scope>
</reference>
<reference evidence="1" key="2">
    <citation type="submission" date="2025-08" db="UniProtKB">
        <authorList>
            <consortium name="Ensembl"/>
        </authorList>
    </citation>
    <scope>IDENTIFICATION</scope>
</reference>
<organism evidence="1">
    <name type="scientific">Ovis aries</name>
    <name type="common">Sheep</name>
    <dbReference type="NCBI Taxonomy" id="9940"/>
    <lineage>
        <taxon>Eukaryota</taxon>
        <taxon>Metazoa</taxon>
        <taxon>Chordata</taxon>
        <taxon>Craniata</taxon>
        <taxon>Vertebrata</taxon>
        <taxon>Euteleostomi</taxon>
        <taxon>Mammalia</taxon>
        <taxon>Eutheria</taxon>
        <taxon>Laurasiatheria</taxon>
        <taxon>Artiodactyla</taxon>
        <taxon>Ruminantia</taxon>
        <taxon>Pecora</taxon>
        <taxon>Bovidae</taxon>
        <taxon>Caprinae</taxon>
        <taxon>Ovis</taxon>
    </lineage>
</organism>